<comment type="caution">
    <text evidence="2">The sequence shown here is derived from an EMBL/GenBank/DDBJ whole genome shotgun (WGS) entry which is preliminary data.</text>
</comment>
<name>A0A9J6PK82_9PROT</name>
<dbReference type="InterPro" id="IPR003692">
    <property type="entry name" value="Hydantoinase_B"/>
</dbReference>
<dbReference type="PANTHER" id="PTHR11365:SF23">
    <property type="entry name" value="HYPOTHETICAL 5-OXOPROLINASE (EUROFUNG)-RELATED"/>
    <property type="match status" value="1"/>
</dbReference>
<evidence type="ECO:0000259" key="1">
    <source>
        <dbReference type="Pfam" id="PF02538"/>
    </source>
</evidence>
<gene>
    <name evidence="2" type="ORF">NJQ99_11145</name>
</gene>
<dbReference type="Pfam" id="PF02538">
    <property type="entry name" value="Hydantoinase_B"/>
    <property type="match status" value="1"/>
</dbReference>
<keyword evidence="3" id="KW-1185">Reference proteome</keyword>
<evidence type="ECO:0000313" key="2">
    <source>
        <dbReference type="EMBL" id="MCP1336967.1"/>
    </source>
</evidence>
<dbReference type="PANTHER" id="PTHR11365">
    <property type="entry name" value="5-OXOPROLINASE RELATED"/>
    <property type="match status" value="1"/>
</dbReference>
<reference evidence="2" key="1">
    <citation type="submission" date="2022-06" db="EMBL/GenBank/DDBJ databases">
        <title>Isolation and Genomics of Futiania mangrovii gen. nov., sp. nov., a Rare and Metabolically-versatile member in the Class Alphaproteobacteria.</title>
        <authorList>
            <person name="Liu L."/>
            <person name="Huang W.-C."/>
            <person name="Pan J."/>
            <person name="Li J."/>
            <person name="Huang Y."/>
            <person name="Du H."/>
            <person name="Liu Y."/>
            <person name="Li M."/>
        </authorList>
    </citation>
    <scope>NUCLEOTIDE SEQUENCE</scope>
    <source>
        <strain evidence="2">FT118</strain>
    </source>
</reference>
<dbReference type="GO" id="GO:0005829">
    <property type="term" value="C:cytosol"/>
    <property type="evidence" value="ECO:0007669"/>
    <property type="project" value="TreeGrafter"/>
</dbReference>
<protein>
    <submittedName>
        <fullName evidence="2">Hydantoinase B/oxoprolinase family protein</fullName>
    </submittedName>
</protein>
<dbReference type="GO" id="GO:0017168">
    <property type="term" value="F:5-oxoprolinase (ATP-hydrolyzing) activity"/>
    <property type="evidence" value="ECO:0007669"/>
    <property type="project" value="TreeGrafter"/>
</dbReference>
<dbReference type="AlphaFoldDB" id="A0A9J6PK82"/>
<proteinExistence type="predicted"/>
<dbReference type="RefSeq" id="WP_269332907.1">
    <property type="nucleotide sequence ID" value="NZ_JAMZFT010000002.1"/>
</dbReference>
<dbReference type="EMBL" id="JAMZFT010000002">
    <property type="protein sequence ID" value="MCP1336967.1"/>
    <property type="molecule type" value="Genomic_DNA"/>
</dbReference>
<dbReference type="Proteomes" id="UP001055804">
    <property type="component" value="Unassembled WGS sequence"/>
</dbReference>
<dbReference type="InterPro" id="IPR045079">
    <property type="entry name" value="Oxoprolinase-like"/>
</dbReference>
<sequence>MSKTLSPIQLGIIWQRLTGLMDEVAQTFVRTSFSVVVRENWDLACSLMDADGRQFAQSSRSIPSFIGTMPRTLKGMLERYPREALEPGDVLISNDPWLGTGHLNDITMVQPIFRDRTLVAFVGSTFHTVDIGGAPSPTAKDAFEEGLCIPVAKIKRRGEENEDVIAFLRENLREPDETLGDIRAQFASYTLAANRLLTLMQEEGIEDLKDVTDEILARSEHSMREAIAAIPDGEFTDTVTSDGFDEELTIRCTVRKQGTEIGVDYTGTSPQVQWPVNSVMNFTFAYSAYALKCALDPTAPNNDGCFRPIDITAPEGCLVNPRRPAPVWARHLSGHYMPFVIYRALSQIVPEKVAAESGSPLWNVYFKGVNRNGRKFVKMFFMSGGYGARPSSDGPSTLSFPSNVANTPVEQFENAVPLVMTEKALIPDSGGAGRFRGGLGQRLTFRSVSPEPLSFVIRHERVKNPPGGLLGGLAGAAGVDLVNGEKIPAKTTQTLKTGDTVTFETPGGGGLYPPETRDPAALARDIEDGLVSAEAARSIYGAAAPAGE</sequence>
<accession>A0A9J6PK82</accession>
<feature type="domain" description="Hydantoinase B/oxoprolinase" evidence="1">
    <location>
        <begin position="7"/>
        <end position="510"/>
    </location>
</feature>
<organism evidence="2 3">
    <name type="scientific">Futiania mangrovi</name>
    <dbReference type="NCBI Taxonomy" id="2959716"/>
    <lineage>
        <taxon>Bacteria</taxon>
        <taxon>Pseudomonadati</taxon>
        <taxon>Pseudomonadota</taxon>
        <taxon>Alphaproteobacteria</taxon>
        <taxon>Futianiales</taxon>
        <taxon>Futianiaceae</taxon>
        <taxon>Futiania</taxon>
    </lineage>
</organism>
<evidence type="ECO:0000313" key="3">
    <source>
        <dbReference type="Proteomes" id="UP001055804"/>
    </source>
</evidence>
<dbReference type="GO" id="GO:0006749">
    <property type="term" value="P:glutathione metabolic process"/>
    <property type="evidence" value="ECO:0007669"/>
    <property type="project" value="TreeGrafter"/>
</dbReference>